<dbReference type="GO" id="GO:0046872">
    <property type="term" value="F:metal ion binding"/>
    <property type="evidence" value="ECO:0007669"/>
    <property type="project" value="UniProtKB-KW"/>
</dbReference>
<dbReference type="VEuPathDB" id="TriTrypDB:TcBrA4_0097450"/>
<feature type="domain" description="DPH-type MB" evidence="3">
    <location>
        <begin position="1"/>
        <end position="59"/>
    </location>
</feature>
<dbReference type="VEuPathDB" id="TriTrypDB:TcCLB.506715.44"/>
<proteinExistence type="predicted"/>
<comment type="caution">
    <text evidence="4">The sequence shown here is derived from an EMBL/GenBank/DDBJ whole genome shotgun (WGS) entry which is preliminary data.</text>
</comment>
<dbReference type="InterPro" id="IPR036671">
    <property type="entry name" value="DPH_MB_sf"/>
</dbReference>
<dbReference type="SUPFAM" id="SSF144217">
    <property type="entry name" value="CSL zinc finger"/>
    <property type="match status" value="1"/>
</dbReference>
<evidence type="ECO:0000256" key="2">
    <source>
        <dbReference type="ARBA" id="ARBA00023004"/>
    </source>
</evidence>
<evidence type="ECO:0000259" key="3">
    <source>
        <dbReference type="PROSITE" id="PS51074"/>
    </source>
</evidence>
<reference evidence="4 5" key="1">
    <citation type="journal article" date="2018" name="Microb. Genom.">
        <title>Expanding an expanded genome: long-read sequencing of Trypanosoma cruzi.</title>
        <authorList>
            <person name="Berna L."/>
            <person name="Rodriguez M."/>
            <person name="Chiribao M.L."/>
            <person name="Parodi-Talice A."/>
            <person name="Pita S."/>
            <person name="Rijo G."/>
            <person name="Alvarez-Valin F."/>
            <person name="Robello C."/>
        </authorList>
    </citation>
    <scope>NUCLEOTIDE SEQUENCE [LARGE SCALE GENOMIC DNA]</scope>
    <source>
        <strain evidence="4 5">Dm28c</strain>
    </source>
</reference>
<dbReference type="VEuPathDB" id="TriTrypDB:C3747_97g809c"/>
<dbReference type="AlphaFoldDB" id="A0A2V2VI07"/>
<organism evidence="4 5">
    <name type="scientific">Trypanosoma cruzi</name>
    <dbReference type="NCBI Taxonomy" id="5693"/>
    <lineage>
        <taxon>Eukaryota</taxon>
        <taxon>Discoba</taxon>
        <taxon>Euglenozoa</taxon>
        <taxon>Kinetoplastea</taxon>
        <taxon>Metakinetoplastina</taxon>
        <taxon>Trypanosomatida</taxon>
        <taxon>Trypanosomatidae</taxon>
        <taxon>Trypanosoma</taxon>
        <taxon>Schizotrypanum</taxon>
    </lineage>
</organism>
<dbReference type="PROSITE" id="PS51074">
    <property type="entry name" value="DPH_MB"/>
    <property type="match status" value="1"/>
</dbReference>
<evidence type="ECO:0000256" key="1">
    <source>
        <dbReference type="ARBA" id="ARBA00022723"/>
    </source>
</evidence>
<name>A0A2V2VI07_TRYCR</name>
<dbReference type="VEuPathDB" id="TriTrypDB:TcYC6_0086770"/>
<keyword evidence="1" id="KW-0479">Metal-binding</keyword>
<evidence type="ECO:0000313" key="5">
    <source>
        <dbReference type="Proteomes" id="UP000246121"/>
    </source>
</evidence>
<dbReference type="VEuPathDB" id="TriTrypDB:C4B63_24g1567c"/>
<dbReference type="Proteomes" id="UP000246121">
    <property type="component" value="Unassembled WGS sequence"/>
</dbReference>
<dbReference type="VEuPathDB" id="TriTrypDB:TcCLB.506469.139"/>
<accession>A0A2V2VI07</accession>
<keyword evidence="2" id="KW-0408">Iron</keyword>
<sequence length="82" mass="9177">MDAFHYEEVQLTEMRVEGEMLRYPCPCGDLFELSVKEFAAGADVAQCPTCSLTLRIICTDTERRTFLSQHGVEGSELCLVSV</sequence>
<evidence type="ECO:0000313" key="4">
    <source>
        <dbReference type="EMBL" id="PWU94878.1"/>
    </source>
</evidence>
<dbReference type="Gene3D" id="3.10.660.10">
    <property type="entry name" value="DPH Zinc finger"/>
    <property type="match status" value="1"/>
</dbReference>
<dbReference type="InterPro" id="IPR007872">
    <property type="entry name" value="DPH_MB_dom"/>
</dbReference>
<protein>
    <recommendedName>
        <fullName evidence="3">DPH-type MB domain-containing protein</fullName>
    </recommendedName>
</protein>
<gene>
    <name evidence="4" type="ORF">C4B63_24g1567c</name>
</gene>
<dbReference type="EMBL" id="PRFA01000024">
    <property type="protein sequence ID" value="PWU94878.1"/>
    <property type="molecule type" value="Genomic_DNA"/>
</dbReference>
<dbReference type="Pfam" id="PF05207">
    <property type="entry name" value="Zn_ribbon_CSL"/>
    <property type="match status" value="1"/>
</dbReference>